<name>A0ABX7M4M0_9RHOO</name>
<evidence type="ECO:0000313" key="3">
    <source>
        <dbReference type="EMBL" id="QSI76376.1"/>
    </source>
</evidence>
<feature type="transmembrane region" description="Helical" evidence="1">
    <location>
        <begin position="33"/>
        <end position="56"/>
    </location>
</feature>
<sequence>MRPEQLALVLRPRSGLEAVDLGMRLVQAHARSIFASSFAVVLPPALLIIALVGYGLEMPTLAGMLIWWLKPLYDRALLHGLSHAVFGEQPGVRQTWRALPGLIRRSALLPALLWRRLDPLRSTRLPVDQLEGLKGRIARDRRRIVANRVGGAGFGLMFCCTNFEYVLLLGVIALIENLLPERVSILEHIWPAMTGNDVIDPQQVLWLELGFNLSYACVVALIEPFYVAGGFALYLKRRTDLEAWDVELLFRRLASEGAKRLTMLALAVACGTLMLPLPDAQAAEPQREAAIRKAPSVIADVLKAPEFGKHRKRQELQLRTEPDAPAKDAPGWFKRWLEFWRGAGRWMAEGLRVAGWIGIAVVAAILLRLLLRQLGVVRARRTPPPPPTEVAGLDIRPESLPDDVADAARQLLAAGRHREALGLLYRGALSRLAHQAHIPFARGDTEGDCLMRVTRAGSGMRAYFALLTRTWQTVAYAHVELAEGEGDALCAGWREAFGGRQ</sequence>
<reference evidence="3 4" key="1">
    <citation type="submission" date="2021-02" db="EMBL/GenBank/DDBJ databases">
        <title>Niveibacterium changnyeongensis HC41.</title>
        <authorList>
            <person name="Kang M."/>
        </authorList>
    </citation>
    <scope>NUCLEOTIDE SEQUENCE [LARGE SCALE GENOMIC DNA]</scope>
    <source>
        <strain evidence="3 4">HC41</strain>
    </source>
</reference>
<feature type="domain" description="Protein-glutamine gamma-glutamyltransferase-like C-terminal" evidence="2">
    <location>
        <begin position="424"/>
        <end position="494"/>
    </location>
</feature>
<keyword evidence="1" id="KW-1133">Transmembrane helix</keyword>
<dbReference type="Proteomes" id="UP000663570">
    <property type="component" value="Chromosome"/>
</dbReference>
<dbReference type="EMBL" id="CP071060">
    <property type="protein sequence ID" value="QSI76376.1"/>
    <property type="molecule type" value="Genomic_DNA"/>
</dbReference>
<feature type="transmembrane region" description="Helical" evidence="1">
    <location>
        <begin position="149"/>
        <end position="175"/>
    </location>
</feature>
<gene>
    <name evidence="3" type="ORF">JY500_18215</name>
</gene>
<protein>
    <submittedName>
        <fullName evidence="3">DUF4129 domain-containing protein</fullName>
    </submittedName>
</protein>
<evidence type="ECO:0000256" key="1">
    <source>
        <dbReference type="SAM" id="Phobius"/>
    </source>
</evidence>
<dbReference type="RefSeq" id="WP_206254075.1">
    <property type="nucleotide sequence ID" value="NZ_CP071060.1"/>
</dbReference>
<feature type="transmembrane region" description="Helical" evidence="1">
    <location>
        <begin position="261"/>
        <end position="278"/>
    </location>
</feature>
<dbReference type="InterPro" id="IPR025403">
    <property type="entry name" value="TgpA-like_C"/>
</dbReference>
<accession>A0ABX7M4M0</accession>
<evidence type="ECO:0000259" key="2">
    <source>
        <dbReference type="Pfam" id="PF13559"/>
    </source>
</evidence>
<evidence type="ECO:0000313" key="4">
    <source>
        <dbReference type="Proteomes" id="UP000663570"/>
    </source>
</evidence>
<dbReference type="Pfam" id="PF13559">
    <property type="entry name" value="DUF4129"/>
    <property type="match status" value="1"/>
</dbReference>
<keyword evidence="1" id="KW-0812">Transmembrane</keyword>
<keyword evidence="4" id="KW-1185">Reference proteome</keyword>
<feature type="transmembrane region" description="Helical" evidence="1">
    <location>
        <begin position="353"/>
        <end position="371"/>
    </location>
</feature>
<keyword evidence="1" id="KW-0472">Membrane</keyword>
<organism evidence="3 4">
    <name type="scientific">Niveibacterium microcysteis</name>
    <dbReference type="NCBI Taxonomy" id="2811415"/>
    <lineage>
        <taxon>Bacteria</taxon>
        <taxon>Pseudomonadati</taxon>
        <taxon>Pseudomonadota</taxon>
        <taxon>Betaproteobacteria</taxon>
        <taxon>Rhodocyclales</taxon>
        <taxon>Rhodocyclaceae</taxon>
        <taxon>Niveibacterium</taxon>
    </lineage>
</organism>
<proteinExistence type="predicted"/>
<feature type="transmembrane region" description="Helical" evidence="1">
    <location>
        <begin position="213"/>
        <end position="235"/>
    </location>
</feature>